<evidence type="ECO:0008006" key="4">
    <source>
        <dbReference type="Google" id="ProtNLM"/>
    </source>
</evidence>
<keyword evidence="3" id="KW-1185">Reference proteome</keyword>
<dbReference type="InterPro" id="IPR012902">
    <property type="entry name" value="N_methyl_site"/>
</dbReference>
<evidence type="ECO:0000256" key="1">
    <source>
        <dbReference type="ARBA" id="ARBA00022481"/>
    </source>
</evidence>
<dbReference type="NCBIfam" id="TIGR02532">
    <property type="entry name" value="IV_pilin_GFxxxE"/>
    <property type="match status" value="1"/>
</dbReference>
<gene>
    <name evidence="2" type="ORF">LNTAR_22919</name>
</gene>
<dbReference type="eggNOG" id="COG2165">
    <property type="taxonomic scope" value="Bacteria"/>
</dbReference>
<comment type="caution">
    <text evidence="2">The sequence shown here is derived from an EMBL/GenBank/DDBJ whole genome shotgun (WGS) entry which is preliminary data.</text>
</comment>
<dbReference type="GO" id="GO:0015627">
    <property type="term" value="C:type II protein secretion system complex"/>
    <property type="evidence" value="ECO:0007669"/>
    <property type="project" value="InterPro"/>
</dbReference>
<reference evidence="2 3" key="1">
    <citation type="journal article" date="2010" name="J. Bacteriol.">
        <title>Genome sequence of Lentisphaera araneosa HTCC2155T, the type species of the order Lentisphaerales in the phylum Lentisphaerae.</title>
        <authorList>
            <person name="Thrash J.C."/>
            <person name="Cho J.C."/>
            <person name="Vergin K.L."/>
            <person name="Morris R.M."/>
            <person name="Giovannoni S.J."/>
        </authorList>
    </citation>
    <scope>NUCLEOTIDE SEQUENCE [LARGE SCALE GENOMIC DNA]</scope>
    <source>
        <strain evidence="2 3">HTCC2155</strain>
    </source>
</reference>
<dbReference type="Proteomes" id="UP000004947">
    <property type="component" value="Unassembled WGS sequence"/>
</dbReference>
<dbReference type="PRINTS" id="PR00813">
    <property type="entry name" value="BCTERIALGSPG"/>
</dbReference>
<dbReference type="OrthoDB" id="263324at2"/>
<sequence>MKRKNFSLMELMVVLAIIGILLSFLFPTLKRARFQAKSASCVNNLKQAGAAIYLYAGDNENYLFTNNFINTLATKQVWMYSDDGDDTNDLFGEFHGGEAGYLEIYLGDDESAYNCPASTHASDDFGSTTDPWGPTTRQGVYTAFPAYGASRRKLTNNFSVHPFLDELADIDGYSRKPILFDPIIDKSPWLANPWVSWDTSTSKIHDMERNKIPVLMDDLSIARGDMTPWPENSLNPHDGSMYMFIKTLY</sequence>
<proteinExistence type="predicted"/>
<dbReference type="GO" id="GO:0015628">
    <property type="term" value="P:protein secretion by the type II secretion system"/>
    <property type="evidence" value="ECO:0007669"/>
    <property type="project" value="InterPro"/>
</dbReference>
<dbReference type="Gene3D" id="3.30.700.10">
    <property type="entry name" value="Glycoprotein, Type 4 Pilin"/>
    <property type="match status" value="1"/>
</dbReference>
<dbReference type="AlphaFoldDB" id="A6DGH5"/>
<dbReference type="PANTHER" id="PTHR30093">
    <property type="entry name" value="GENERAL SECRETION PATHWAY PROTEIN G"/>
    <property type="match status" value="1"/>
</dbReference>
<dbReference type="STRING" id="313628.LNTAR_22919"/>
<dbReference type="PANTHER" id="PTHR30093:SF2">
    <property type="entry name" value="TYPE II SECRETION SYSTEM PROTEIN H"/>
    <property type="match status" value="1"/>
</dbReference>
<dbReference type="RefSeq" id="WP_007277018.1">
    <property type="nucleotide sequence ID" value="NZ_ABCK01000002.1"/>
</dbReference>
<accession>A6DGH5</accession>
<evidence type="ECO:0000313" key="2">
    <source>
        <dbReference type="EMBL" id="EDM29292.1"/>
    </source>
</evidence>
<protein>
    <recommendedName>
        <fullName evidence="4">Prepilin-type N-terminal cleavage/methylation domain-containing protein</fullName>
    </recommendedName>
</protein>
<dbReference type="SUPFAM" id="SSF54523">
    <property type="entry name" value="Pili subunits"/>
    <property type="match status" value="1"/>
</dbReference>
<dbReference type="EMBL" id="ABCK01000002">
    <property type="protein sequence ID" value="EDM29292.1"/>
    <property type="molecule type" value="Genomic_DNA"/>
</dbReference>
<dbReference type="InterPro" id="IPR045584">
    <property type="entry name" value="Pilin-like"/>
</dbReference>
<dbReference type="Pfam" id="PF07963">
    <property type="entry name" value="N_methyl"/>
    <property type="match status" value="1"/>
</dbReference>
<keyword evidence="1" id="KW-0488">Methylation</keyword>
<evidence type="ECO:0000313" key="3">
    <source>
        <dbReference type="Proteomes" id="UP000004947"/>
    </source>
</evidence>
<name>A6DGH5_9BACT</name>
<dbReference type="InterPro" id="IPR000983">
    <property type="entry name" value="Bac_GSPG_pilin"/>
</dbReference>
<organism evidence="2 3">
    <name type="scientific">Lentisphaera araneosa HTCC2155</name>
    <dbReference type="NCBI Taxonomy" id="313628"/>
    <lineage>
        <taxon>Bacteria</taxon>
        <taxon>Pseudomonadati</taxon>
        <taxon>Lentisphaerota</taxon>
        <taxon>Lentisphaeria</taxon>
        <taxon>Lentisphaerales</taxon>
        <taxon>Lentisphaeraceae</taxon>
        <taxon>Lentisphaera</taxon>
    </lineage>
</organism>